<organism evidence="15 16">
    <name type="scientific">Kalanchoe fedtschenkoi</name>
    <name type="common">Lavender scallops</name>
    <name type="synonym">South American air plant</name>
    <dbReference type="NCBI Taxonomy" id="63787"/>
    <lineage>
        <taxon>Eukaryota</taxon>
        <taxon>Viridiplantae</taxon>
        <taxon>Streptophyta</taxon>
        <taxon>Embryophyta</taxon>
        <taxon>Tracheophyta</taxon>
        <taxon>Spermatophyta</taxon>
        <taxon>Magnoliopsida</taxon>
        <taxon>eudicotyledons</taxon>
        <taxon>Gunneridae</taxon>
        <taxon>Pentapetalae</taxon>
        <taxon>Saxifragales</taxon>
        <taxon>Crassulaceae</taxon>
        <taxon>Kalanchoe</taxon>
    </lineage>
</organism>
<evidence type="ECO:0000256" key="7">
    <source>
        <dbReference type="ARBA" id="ARBA00023316"/>
    </source>
</evidence>
<accession>A0A7N0U3F7</accession>
<evidence type="ECO:0000256" key="4">
    <source>
        <dbReference type="ARBA" id="ARBA00022692"/>
    </source>
</evidence>
<dbReference type="AlphaFoldDB" id="A0A7N0U3F7"/>
<evidence type="ECO:0000256" key="3">
    <source>
        <dbReference type="ARBA" id="ARBA00022679"/>
    </source>
</evidence>
<feature type="transmembrane region" description="Helical" evidence="14">
    <location>
        <begin position="30"/>
        <end position="51"/>
    </location>
</feature>
<dbReference type="InterPro" id="IPR005150">
    <property type="entry name" value="Cellulose_synth"/>
</dbReference>
<evidence type="ECO:0000256" key="13">
    <source>
        <dbReference type="SAM" id="Coils"/>
    </source>
</evidence>
<feature type="transmembrane region" description="Helical" evidence="14">
    <location>
        <begin position="604"/>
        <end position="627"/>
    </location>
</feature>
<dbReference type="GO" id="GO:0016020">
    <property type="term" value="C:membrane"/>
    <property type="evidence" value="ECO:0007669"/>
    <property type="project" value="InterPro"/>
</dbReference>
<evidence type="ECO:0000256" key="10">
    <source>
        <dbReference type="PIRSR" id="PIRSR605150-1"/>
    </source>
</evidence>
<feature type="transmembrane region" description="Helical" evidence="14">
    <location>
        <begin position="679"/>
        <end position="700"/>
    </location>
</feature>
<dbReference type="GO" id="GO:0030244">
    <property type="term" value="P:cellulose biosynthetic process"/>
    <property type="evidence" value="ECO:0007669"/>
    <property type="project" value="InterPro"/>
</dbReference>
<dbReference type="PANTHER" id="PTHR13301">
    <property type="entry name" value="X-BOX TRANSCRIPTION FACTOR-RELATED"/>
    <property type="match status" value="1"/>
</dbReference>
<name>A0A7N0U3F7_KALFE</name>
<keyword evidence="3" id="KW-0808">Transferase</keyword>
<keyword evidence="6 14" id="KW-0472">Membrane</keyword>
<keyword evidence="13" id="KW-0175">Coiled coil</keyword>
<feature type="active site" evidence="10">
    <location>
        <position position="452"/>
    </location>
</feature>
<feature type="transmembrane region" description="Helical" evidence="14">
    <location>
        <begin position="63"/>
        <end position="81"/>
    </location>
</feature>
<feature type="binding site" evidence="12">
    <location>
        <position position="290"/>
    </location>
    <ligand>
        <name>Mn(2+)</name>
        <dbReference type="ChEBI" id="CHEBI:29035"/>
    </ligand>
</feature>
<feature type="transmembrane region" description="Helical" evidence="14">
    <location>
        <begin position="562"/>
        <end position="583"/>
    </location>
</feature>
<reference evidence="15" key="1">
    <citation type="submission" date="2021-01" db="UniProtKB">
        <authorList>
            <consortium name="EnsemblPlants"/>
        </authorList>
    </citation>
    <scope>IDENTIFICATION</scope>
</reference>
<evidence type="ECO:0000313" key="16">
    <source>
        <dbReference type="Proteomes" id="UP000594263"/>
    </source>
</evidence>
<comment type="subcellular location">
    <subcellularLocation>
        <location evidence="1">Endomembrane system</location>
        <topology evidence="1">Multi-pass membrane protein</topology>
    </subcellularLocation>
</comment>
<evidence type="ECO:0000256" key="11">
    <source>
        <dbReference type="PIRSR" id="PIRSR605150-2"/>
    </source>
</evidence>
<dbReference type="EnsemblPlants" id="Kaladp0051s0025.1.v1.1">
    <property type="protein sequence ID" value="Kaladp0051s0025.1.v1.1"/>
    <property type="gene ID" value="Kaladp0051s0025.v1.1"/>
</dbReference>
<dbReference type="OMA" id="HITEWET"/>
<dbReference type="GO" id="GO:0071555">
    <property type="term" value="P:cell wall organization"/>
    <property type="evidence" value="ECO:0007669"/>
    <property type="project" value="UniProtKB-KW"/>
</dbReference>
<dbReference type="InterPro" id="IPR029044">
    <property type="entry name" value="Nucleotide-diphossugar_trans"/>
</dbReference>
<dbReference type="Gramene" id="Kaladp0051s0025.1.v1.1">
    <property type="protein sequence ID" value="Kaladp0051s0025.1.v1.1"/>
    <property type="gene ID" value="Kaladp0051s0025.v1.1"/>
</dbReference>
<feature type="active site" evidence="10">
    <location>
        <position position="151"/>
    </location>
</feature>
<protein>
    <recommendedName>
        <fullName evidence="17">Cellulose synthase-like protein E1</fullName>
    </recommendedName>
</protein>
<evidence type="ECO:0000313" key="15">
    <source>
        <dbReference type="EnsemblPlants" id="Kaladp0051s0025.1.v1.1"/>
    </source>
</evidence>
<dbReference type="Proteomes" id="UP000594263">
    <property type="component" value="Unplaced"/>
</dbReference>
<evidence type="ECO:0000256" key="8">
    <source>
        <dbReference type="ARBA" id="ARBA00037405"/>
    </source>
</evidence>
<comment type="function">
    <text evidence="8">Thought to be a Golgi-localized beta-glycan synthase that polymerize the backbones of noncellulosic polysaccharides (hemicelluloses) of plant cell wall.</text>
</comment>
<evidence type="ECO:0000256" key="6">
    <source>
        <dbReference type="ARBA" id="ARBA00023136"/>
    </source>
</evidence>
<keyword evidence="2" id="KW-0328">Glycosyltransferase</keyword>
<dbReference type="SUPFAM" id="SSF53448">
    <property type="entry name" value="Nucleotide-diphospho-sugar transferases"/>
    <property type="match status" value="1"/>
</dbReference>
<comment type="similarity">
    <text evidence="9">Belongs to the glycosyltransferase 2 family. Plant cellulose synthase-like E subfamily.</text>
</comment>
<feature type="transmembrane region" description="Helical" evidence="14">
    <location>
        <begin position="712"/>
        <end position="732"/>
    </location>
</feature>
<dbReference type="GO" id="GO:0016760">
    <property type="term" value="F:cellulose synthase (UDP-forming) activity"/>
    <property type="evidence" value="ECO:0007669"/>
    <property type="project" value="InterPro"/>
</dbReference>
<evidence type="ECO:0008006" key="17">
    <source>
        <dbReference type="Google" id="ProtNLM"/>
    </source>
</evidence>
<feature type="coiled-coil region" evidence="13">
    <location>
        <begin position="202"/>
        <end position="229"/>
    </location>
</feature>
<sequence>MQQEMDEQLNKREASMALPLYETRQGRGRVIYRVFAASVLVSICAIWSYRVIHMPTYGESGRWAWLGLLLAELWFGFYWILTQAPRWKPVFNQNFKDRLSERFESELPAVDVFVCTADANLEPPIMVINTVLSVMAYDYPPQKLTVYLSDDACSQLTFHALLEASQFAKHWLPYCKRFKVEPRSPAAYFRTTPPPASAAVEFLQTKTKYEEMEKRIKSVTERGKVSEEDQARHTGFSQWDLYSSTKDHATVLEVIIDGRNPGAEDCEGHKLPTLVYLAREKRPQYHTNYKAGAINALIRVSSEISNGQIILNVDCDMYSNNSQSVRDALCFFMDEKKGHKIAFVQFPQNFENLSKNDLYGGSLRVISEVEFHGLDGYGGPMYIGTGCFHRRASLCGMVYTESFRNHWENGERLLEKRDIEENKLKALASCTSEIGSLWGKEMGLKYGCPVEDVITGLAIHCRGWKSVYCNPARKAFLGIAPTTLAQTLVQHKRWSEGDFRIFLSKHNPLLCGFGRISLGLQMGYSVYCLWAPNCFATIFYSIVPSLELLKGNALFPQVSNPWIFPFAYVMLASYCYSIGEFIWSGGNLKGWWNEQRIWLYKRSSSYLLAVVDVTMWILGLTGSGFVISAKVSDEEVLKRYHHELMEFGASSLMFAMITVQALVNLFCFSNHLAMHGKKIYELLDLQFFLCGALILLNLPLYNGLFFRRDSGMMPNSLTLNLVFWSLLACGLYRIM</sequence>
<keyword evidence="7" id="KW-0961">Cell wall biogenesis/degradation</keyword>
<proteinExistence type="inferred from homology"/>
<feature type="transmembrane region" description="Helical" evidence="14">
    <location>
        <begin position="524"/>
        <end position="542"/>
    </location>
</feature>
<keyword evidence="16" id="KW-1185">Reference proteome</keyword>
<evidence type="ECO:0000256" key="12">
    <source>
        <dbReference type="PIRSR" id="PIRSR605150-3"/>
    </source>
</evidence>
<feature type="binding site" evidence="12">
    <location>
        <position position="314"/>
    </location>
    <ligand>
        <name>Mn(2+)</name>
        <dbReference type="ChEBI" id="CHEBI:29035"/>
    </ligand>
</feature>
<evidence type="ECO:0000256" key="9">
    <source>
        <dbReference type="ARBA" id="ARBA00060766"/>
    </source>
</evidence>
<evidence type="ECO:0000256" key="5">
    <source>
        <dbReference type="ARBA" id="ARBA00022989"/>
    </source>
</evidence>
<feature type="transmembrane region" description="Helical" evidence="14">
    <location>
        <begin position="647"/>
        <end position="667"/>
    </location>
</feature>
<feature type="binding site" evidence="11">
    <location>
        <position position="122"/>
    </location>
    <ligand>
        <name>UDP-alpha-D-glucose</name>
        <dbReference type="ChEBI" id="CHEBI:58885"/>
    </ligand>
</feature>
<dbReference type="Pfam" id="PF03552">
    <property type="entry name" value="Cellulose_synt"/>
    <property type="match status" value="2"/>
</dbReference>
<keyword evidence="4 14" id="KW-0812">Transmembrane</keyword>
<dbReference type="GO" id="GO:0012505">
    <property type="term" value="C:endomembrane system"/>
    <property type="evidence" value="ECO:0007669"/>
    <property type="project" value="UniProtKB-SubCell"/>
</dbReference>
<keyword evidence="5 14" id="KW-1133">Transmembrane helix</keyword>
<evidence type="ECO:0000256" key="1">
    <source>
        <dbReference type="ARBA" id="ARBA00004127"/>
    </source>
</evidence>
<dbReference type="Gene3D" id="3.90.550.10">
    <property type="entry name" value="Spore Coat Polysaccharide Biosynthesis Protein SpsA, Chain A"/>
    <property type="match status" value="2"/>
</dbReference>
<evidence type="ECO:0000256" key="14">
    <source>
        <dbReference type="SAM" id="Phobius"/>
    </source>
</evidence>
<feature type="binding site" evidence="11">
    <location>
        <position position="151"/>
    </location>
    <ligand>
        <name>UDP-alpha-D-glucose</name>
        <dbReference type="ChEBI" id="CHEBI:58885"/>
    </ligand>
</feature>
<dbReference type="FunFam" id="3.90.550.10:FF:000112">
    <property type="entry name" value="Cellulose synthase-like protein E1"/>
    <property type="match status" value="1"/>
</dbReference>
<evidence type="ECO:0000256" key="2">
    <source>
        <dbReference type="ARBA" id="ARBA00022676"/>
    </source>
</evidence>